<dbReference type="Pfam" id="PF05257">
    <property type="entry name" value="CHAP"/>
    <property type="match status" value="1"/>
</dbReference>
<name>A0ABS1R309_9SPHI</name>
<evidence type="ECO:0000313" key="2">
    <source>
        <dbReference type="EMBL" id="MBL1409092.1"/>
    </source>
</evidence>
<dbReference type="Proteomes" id="UP000625283">
    <property type="component" value="Unassembled WGS sequence"/>
</dbReference>
<evidence type="ECO:0000259" key="1">
    <source>
        <dbReference type="Pfam" id="PF05257"/>
    </source>
</evidence>
<dbReference type="EMBL" id="JAERTY010000005">
    <property type="protein sequence ID" value="MBL1409092.1"/>
    <property type="molecule type" value="Genomic_DNA"/>
</dbReference>
<proteinExistence type="predicted"/>
<feature type="domain" description="Peptidase C51" evidence="1">
    <location>
        <begin position="84"/>
        <end position="163"/>
    </location>
</feature>
<dbReference type="InterPro" id="IPR038765">
    <property type="entry name" value="Papain-like_cys_pep_sf"/>
</dbReference>
<evidence type="ECO:0000313" key="3">
    <source>
        <dbReference type="Proteomes" id="UP000625283"/>
    </source>
</evidence>
<reference evidence="2 3" key="1">
    <citation type="submission" date="2021-01" db="EMBL/GenBank/DDBJ databases">
        <title>C459-1 draft genome sequence.</title>
        <authorList>
            <person name="Zhang X.-F."/>
        </authorList>
    </citation>
    <scope>NUCLEOTIDE SEQUENCE [LARGE SCALE GENOMIC DNA]</scope>
    <source>
        <strain evidence="3">C459-1</strain>
    </source>
</reference>
<dbReference type="Gene3D" id="3.90.1720.10">
    <property type="entry name" value="endopeptidase domain like (from Nostoc punctiforme)"/>
    <property type="match status" value="1"/>
</dbReference>
<comment type="caution">
    <text evidence="2">The sequence shown here is derived from an EMBL/GenBank/DDBJ whole genome shotgun (WGS) entry which is preliminary data.</text>
</comment>
<keyword evidence="3" id="KW-1185">Reference proteome</keyword>
<protein>
    <submittedName>
        <fullName evidence="2">CHAP domain-containing protein</fullName>
    </submittedName>
</protein>
<organism evidence="2 3">
    <name type="scientific">Sphingobacterium faecale</name>
    <dbReference type="NCBI Taxonomy" id="2803775"/>
    <lineage>
        <taxon>Bacteria</taxon>
        <taxon>Pseudomonadati</taxon>
        <taxon>Bacteroidota</taxon>
        <taxon>Sphingobacteriia</taxon>
        <taxon>Sphingobacteriales</taxon>
        <taxon>Sphingobacteriaceae</taxon>
        <taxon>Sphingobacterium</taxon>
    </lineage>
</organism>
<sequence length="186" mass="21269">MGRTLGQETLETTSVALRSRDKHRVNSLDLCGTFYQEKVPRHSANKEKRNLIITIASAELGIKEATGNNDGPRVEQYLRYTNLGPGYDWCASFVSWVYAQAGFSAPRNPWSPALFPRARTYKDTDEIQQADLFGIYSSGLKRIHHVGLIRSKQDQYILTIEGNSNNRVESRRRHVKTVYSYADWIK</sequence>
<accession>A0ABS1R309</accession>
<dbReference type="SUPFAM" id="SSF54001">
    <property type="entry name" value="Cysteine proteinases"/>
    <property type="match status" value="1"/>
</dbReference>
<gene>
    <name evidence="2" type="ORF">JKG61_10050</name>
</gene>
<dbReference type="InterPro" id="IPR007921">
    <property type="entry name" value="CHAP_dom"/>
</dbReference>